<comment type="caution">
    <text evidence="1">The sequence shown here is derived from an EMBL/GenBank/DDBJ whole genome shotgun (WGS) entry which is preliminary data.</text>
</comment>
<proteinExistence type="predicted"/>
<dbReference type="AlphaFoldDB" id="A0A9D4QXZ1"/>
<reference evidence="1" key="2">
    <citation type="submission" date="2020-11" db="EMBL/GenBank/DDBJ databases">
        <authorList>
            <person name="McCartney M.A."/>
            <person name="Auch B."/>
            <person name="Kono T."/>
            <person name="Mallez S."/>
            <person name="Becker A."/>
            <person name="Gohl D.M."/>
            <person name="Silverstein K.A.T."/>
            <person name="Koren S."/>
            <person name="Bechman K.B."/>
            <person name="Herman A."/>
            <person name="Abrahante J.E."/>
            <person name="Garbe J."/>
        </authorList>
    </citation>
    <scope>NUCLEOTIDE SEQUENCE</scope>
    <source>
        <strain evidence="1">Duluth1</strain>
        <tissue evidence="1">Whole animal</tissue>
    </source>
</reference>
<protein>
    <submittedName>
        <fullName evidence="1">Uncharacterized protein</fullName>
    </submittedName>
</protein>
<keyword evidence="2" id="KW-1185">Reference proteome</keyword>
<gene>
    <name evidence="1" type="ORF">DPMN_089179</name>
</gene>
<dbReference type="Proteomes" id="UP000828390">
    <property type="component" value="Unassembled WGS sequence"/>
</dbReference>
<name>A0A9D4QXZ1_DREPO</name>
<organism evidence="1 2">
    <name type="scientific">Dreissena polymorpha</name>
    <name type="common">Zebra mussel</name>
    <name type="synonym">Mytilus polymorpha</name>
    <dbReference type="NCBI Taxonomy" id="45954"/>
    <lineage>
        <taxon>Eukaryota</taxon>
        <taxon>Metazoa</taxon>
        <taxon>Spiralia</taxon>
        <taxon>Lophotrochozoa</taxon>
        <taxon>Mollusca</taxon>
        <taxon>Bivalvia</taxon>
        <taxon>Autobranchia</taxon>
        <taxon>Heteroconchia</taxon>
        <taxon>Euheterodonta</taxon>
        <taxon>Imparidentia</taxon>
        <taxon>Neoheterodontei</taxon>
        <taxon>Myida</taxon>
        <taxon>Dreissenoidea</taxon>
        <taxon>Dreissenidae</taxon>
        <taxon>Dreissena</taxon>
    </lineage>
</organism>
<evidence type="ECO:0000313" key="1">
    <source>
        <dbReference type="EMBL" id="KAH3846872.1"/>
    </source>
</evidence>
<sequence length="183" mass="21196">MNVAPRVLTRKNAPPPPPWWPRFSTNDIIRTKVHTKFHQDRTYIIGTNLLTKFHDNPPINVDSRPNKEKCPTPAEIYNGTNFLHKFHEDMTINVGSRVLTRFYFHQIGKKCPAPGGHVFRPTATIFEIVPDIIETNLLTKFHEDRTNLLSKFHKGRTINVTSRVFTTFYYSHTCTRKCPLPGL</sequence>
<evidence type="ECO:0000313" key="2">
    <source>
        <dbReference type="Proteomes" id="UP000828390"/>
    </source>
</evidence>
<reference evidence="1" key="1">
    <citation type="journal article" date="2019" name="bioRxiv">
        <title>The Genome of the Zebra Mussel, Dreissena polymorpha: A Resource for Invasive Species Research.</title>
        <authorList>
            <person name="McCartney M.A."/>
            <person name="Auch B."/>
            <person name="Kono T."/>
            <person name="Mallez S."/>
            <person name="Zhang Y."/>
            <person name="Obille A."/>
            <person name="Becker A."/>
            <person name="Abrahante J.E."/>
            <person name="Garbe J."/>
            <person name="Badalamenti J.P."/>
            <person name="Herman A."/>
            <person name="Mangelson H."/>
            <person name="Liachko I."/>
            <person name="Sullivan S."/>
            <person name="Sone E.D."/>
            <person name="Koren S."/>
            <person name="Silverstein K.A.T."/>
            <person name="Beckman K.B."/>
            <person name="Gohl D.M."/>
        </authorList>
    </citation>
    <scope>NUCLEOTIDE SEQUENCE</scope>
    <source>
        <strain evidence="1">Duluth1</strain>
        <tissue evidence="1">Whole animal</tissue>
    </source>
</reference>
<dbReference type="EMBL" id="JAIWYP010000003">
    <property type="protein sequence ID" value="KAH3846872.1"/>
    <property type="molecule type" value="Genomic_DNA"/>
</dbReference>
<accession>A0A9D4QXZ1</accession>